<name>A0A0S2TFW3_9GAMM</name>
<evidence type="ECO:0000313" key="2">
    <source>
        <dbReference type="EMBL" id="ALP54026.1"/>
    </source>
</evidence>
<dbReference type="Proteomes" id="UP000055136">
    <property type="component" value="Chromosome"/>
</dbReference>
<accession>A0A0S2TFW3</accession>
<dbReference type="AlphaFoldDB" id="A0A0S2TFW3"/>
<organism evidence="2 3">
    <name type="scientific">Candidatus Tenderia electrophaga</name>
    <dbReference type="NCBI Taxonomy" id="1748243"/>
    <lineage>
        <taxon>Bacteria</taxon>
        <taxon>Pseudomonadati</taxon>
        <taxon>Pseudomonadota</taxon>
        <taxon>Gammaproteobacteria</taxon>
        <taxon>Candidatus Tenderiales</taxon>
        <taxon>Candidatus Tenderiaceae</taxon>
        <taxon>Candidatus Tenderia</taxon>
    </lineage>
</organism>
<protein>
    <recommendedName>
        <fullName evidence="1">DUF4124 domain-containing protein</fullName>
    </recommendedName>
</protein>
<dbReference type="KEGG" id="tee:Tel_13285"/>
<evidence type="ECO:0000259" key="1">
    <source>
        <dbReference type="Pfam" id="PF13511"/>
    </source>
</evidence>
<evidence type="ECO:0000313" key="3">
    <source>
        <dbReference type="Proteomes" id="UP000055136"/>
    </source>
</evidence>
<sequence>MIKKILVMAAVTSVLAGPLVYLSIVDRIGKDNLPSLTLPETGIPDWLESAGNKFADRPASAGGESLTVYKWRNDAGVWQFSNEPPGAGGGVETVVVAPNSSVRSFAEDAQTVVAPSDQAVVDEQDVSQSVDLLPTPERVQKLIEDARNVQTLVDERGKQIESASN</sequence>
<proteinExistence type="predicted"/>
<gene>
    <name evidence="2" type="ORF">Tel_13285</name>
</gene>
<dbReference type="InterPro" id="IPR025392">
    <property type="entry name" value="DUF4124"/>
</dbReference>
<reference evidence="2" key="1">
    <citation type="submission" date="2015-10" db="EMBL/GenBank/DDBJ databases">
        <title>Description of Candidatus Tenderia electrophaga gen. nov, sp. nov., an Uncultivated Electroautotroph from a Biocathode Enrichment.</title>
        <authorList>
            <person name="Eddie B.J."/>
            <person name="Malanoski A.P."/>
            <person name="Wang Z."/>
            <person name="Hall R.J."/>
            <person name="Oh S.D."/>
            <person name="Heiner C."/>
            <person name="Lin B."/>
            <person name="Strycharz-Glaven S.M."/>
        </authorList>
    </citation>
    <scope>NUCLEOTIDE SEQUENCE [LARGE SCALE GENOMIC DNA]</scope>
    <source>
        <strain evidence="2">NRL1</strain>
    </source>
</reference>
<keyword evidence="3" id="KW-1185">Reference proteome</keyword>
<feature type="domain" description="DUF4124" evidence="1">
    <location>
        <begin position="64"/>
        <end position="103"/>
    </location>
</feature>
<dbReference type="Pfam" id="PF13511">
    <property type="entry name" value="DUF4124"/>
    <property type="match status" value="1"/>
</dbReference>
<dbReference type="EMBL" id="CP013099">
    <property type="protein sequence ID" value="ALP54026.1"/>
    <property type="molecule type" value="Genomic_DNA"/>
</dbReference>